<organism evidence="2 3">
    <name type="scientific">Dryococelus australis</name>
    <dbReference type="NCBI Taxonomy" id="614101"/>
    <lineage>
        <taxon>Eukaryota</taxon>
        <taxon>Metazoa</taxon>
        <taxon>Ecdysozoa</taxon>
        <taxon>Arthropoda</taxon>
        <taxon>Hexapoda</taxon>
        <taxon>Insecta</taxon>
        <taxon>Pterygota</taxon>
        <taxon>Neoptera</taxon>
        <taxon>Polyneoptera</taxon>
        <taxon>Phasmatodea</taxon>
        <taxon>Verophasmatodea</taxon>
        <taxon>Anareolatae</taxon>
        <taxon>Phasmatidae</taxon>
        <taxon>Eurycanthinae</taxon>
        <taxon>Dryococelus</taxon>
    </lineage>
</organism>
<feature type="region of interest" description="Disordered" evidence="1">
    <location>
        <begin position="39"/>
        <end position="99"/>
    </location>
</feature>
<reference evidence="2 3" key="1">
    <citation type="submission" date="2023-02" db="EMBL/GenBank/DDBJ databases">
        <title>LHISI_Scaffold_Assembly.</title>
        <authorList>
            <person name="Stuart O.P."/>
            <person name="Cleave R."/>
            <person name="Magrath M.J.L."/>
            <person name="Mikheyev A.S."/>
        </authorList>
    </citation>
    <scope>NUCLEOTIDE SEQUENCE [LARGE SCALE GENOMIC DNA]</scope>
    <source>
        <strain evidence="2">Daus_M_001</strain>
        <tissue evidence="2">Leg muscle</tissue>
    </source>
</reference>
<protein>
    <submittedName>
        <fullName evidence="2">Uncharacterized protein</fullName>
    </submittedName>
</protein>
<comment type="caution">
    <text evidence="2">The sequence shown here is derived from an EMBL/GenBank/DDBJ whole genome shotgun (WGS) entry which is preliminary data.</text>
</comment>
<evidence type="ECO:0000313" key="2">
    <source>
        <dbReference type="EMBL" id="KAJ8871238.1"/>
    </source>
</evidence>
<name>A0ABQ9GGU4_9NEOP</name>
<sequence>MQWGMRLSGVTNATDQLVRRNSGTRPTYEETNTNVQSHFHASTGFQGYSPCQQGQDKWQNQVEQQQTCRADSPASSIAPPGDQLRGEPQDHQGTNSYPQQQEAILFRQTQKLVHSKDLNTRVGAMAW</sequence>
<evidence type="ECO:0000256" key="1">
    <source>
        <dbReference type="SAM" id="MobiDB-lite"/>
    </source>
</evidence>
<dbReference type="Proteomes" id="UP001159363">
    <property type="component" value="Chromosome 11"/>
</dbReference>
<accession>A0ABQ9GGU4</accession>
<proteinExistence type="predicted"/>
<gene>
    <name evidence="2" type="ORF">PR048_027544</name>
</gene>
<keyword evidence="3" id="KW-1185">Reference proteome</keyword>
<evidence type="ECO:0000313" key="3">
    <source>
        <dbReference type="Proteomes" id="UP001159363"/>
    </source>
</evidence>
<feature type="compositionally biased region" description="Polar residues" evidence="1">
    <location>
        <begin position="39"/>
        <end position="75"/>
    </location>
</feature>
<dbReference type="EMBL" id="JARBHB010000012">
    <property type="protein sequence ID" value="KAJ8871238.1"/>
    <property type="molecule type" value="Genomic_DNA"/>
</dbReference>